<organism evidence="1 2">
    <name type="scientific">Halodesulfovibrio aestuarii</name>
    <dbReference type="NCBI Taxonomy" id="126333"/>
    <lineage>
        <taxon>Bacteria</taxon>
        <taxon>Pseudomonadati</taxon>
        <taxon>Thermodesulfobacteriota</taxon>
        <taxon>Desulfovibrionia</taxon>
        <taxon>Desulfovibrionales</taxon>
        <taxon>Desulfovibrionaceae</taxon>
        <taxon>Halodesulfovibrio</taxon>
    </lineage>
</organism>
<protein>
    <submittedName>
        <fullName evidence="1">Uncharacterized protein</fullName>
    </submittedName>
</protein>
<feature type="non-terminal residue" evidence="1">
    <location>
        <position position="1"/>
    </location>
</feature>
<dbReference type="Proteomes" id="UP000184001">
    <property type="component" value="Unassembled WGS sequence"/>
</dbReference>
<evidence type="ECO:0000313" key="1">
    <source>
        <dbReference type="EMBL" id="SHJ74856.1"/>
    </source>
</evidence>
<dbReference type="AlphaFoldDB" id="A0A8G2CCB3"/>
<gene>
    <name evidence="1" type="ORF">SAMN05660830_03136</name>
</gene>
<evidence type="ECO:0000313" key="2">
    <source>
        <dbReference type="Proteomes" id="UP000184001"/>
    </source>
</evidence>
<name>A0A8G2CCB3_9BACT</name>
<dbReference type="EMBL" id="FQZR01000014">
    <property type="protein sequence ID" value="SHJ74856.1"/>
    <property type="molecule type" value="Genomic_DNA"/>
</dbReference>
<sequence length="69" mass="8241">RTKANDLYESFKCYCMEELKINEKYLMNNKGFGSQLTQRFKKKKIKIFYYFGISIKAGFKAEERPSLPK</sequence>
<reference evidence="1 2" key="1">
    <citation type="submission" date="2016-11" db="EMBL/GenBank/DDBJ databases">
        <authorList>
            <person name="Varghese N."/>
            <person name="Submissions S."/>
        </authorList>
    </citation>
    <scope>NUCLEOTIDE SEQUENCE [LARGE SCALE GENOMIC DNA]</scope>
    <source>
        <strain evidence="1 2">DSM 17919</strain>
    </source>
</reference>
<accession>A0A8G2CCB3</accession>
<comment type="caution">
    <text evidence="1">The sequence shown here is derived from an EMBL/GenBank/DDBJ whole genome shotgun (WGS) entry which is preliminary data.</text>
</comment>
<proteinExistence type="predicted"/>